<protein>
    <submittedName>
        <fullName evidence="6">Squamosa promoter-binding-like protein 7</fullName>
    </submittedName>
</protein>
<keyword evidence="7" id="KW-1185">Reference proteome</keyword>
<dbReference type="Pfam" id="PF03110">
    <property type="entry name" value="SBP"/>
    <property type="match status" value="1"/>
</dbReference>
<organism evidence="6 7">
    <name type="scientific">Tetrabaena socialis</name>
    <dbReference type="NCBI Taxonomy" id="47790"/>
    <lineage>
        <taxon>Eukaryota</taxon>
        <taxon>Viridiplantae</taxon>
        <taxon>Chlorophyta</taxon>
        <taxon>core chlorophytes</taxon>
        <taxon>Chlorophyceae</taxon>
        <taxon>CS clade</taxon>
        <taxon>Chlamydomonadales</taxon>
        <taxon>Tetrabaenaceae</taxon>
        <taxon>Tetrabaena</taxon>
    </lineage>
</organism>
<sequence>MSADFPSGERGTRWRTADYDIDPYTGAVRSLGRASRAAVCQVDGCNRELSGEKAYLQRYSVCEQHFKADASVLHGQEVRFCQQCNKFQDLREFEGARRSCAARSKDRNMRRRLQTTGQQKGNRAGDQEATTLPLHFEL</sequence>
<dbReference type="GO" id="GO:0005634">
    <property type="term" value="C:nucleus"/>
    <property type="evidence" value="ECO:0007669"/>
    <property type="project" value="InterPro"/>
</dbReference>
<dbReference type="InterPro" id="IPR044817">
    <property type="entry name" value="SBP-like"/>
</dbReference>
<name>A0A2J7ZTW3_9CHLO</name>
<reference evidence="6 7" key="1">
    <citation type="journal article" date="2017" name="Mol. Biol. Evol.">
        <title>The 4-celled Tetrabaena socialis nuclear genome reveals the essential components for genetic control of cell number at the origin of multicellularity in the volvocine lineage.</title>
        <authorList>
            <person name="Featherston J."/>
            <person name="Arakaki Y."/>
            <person name="Hanschen E.R."/>
            <person name="Ferris P.J."/>
            <person name="Michod R.E."/>
            <person name="Olson B.J.S.C."/>
            <person name="Nozaki H."/>
            <person name="Durand P.M."/>
        </authorList>
    </citation>
    <scope>NUCLEOTIDE SEQUENCE [LARGE SCALE GENOMIC DNA]</scope>
    <source>
        <strain evidence="6 7">NIES-571</strain>
    </source>
</reference>
<dbReference type="PROSITE" id="PS51141">
    <property type="entry name" value="ZF_SBP"/>
    <property type="match status" value="1"/>
</dbReference>
<keyword evidence="2" id="KW-0863">Zinc-finger</keyword>
<evidence type="ECO:0000256" key="4">
    <source>
        <dbReference type="SAM" id="MobiDB-lite"/>
    </source>
</evidence>
<dbReference type="EMBL" id="PGGS01000472">
    <property type="protein sequence ID" value="PNH03716.1"/>
    <property type="molecule type" value="Genomic_DNA"/>
</dbReference>
<dbReference type="InterPro" id="IPR036893">
    <property type="entry name" value="SBP_sf"/>
</dbReference>
<dbReference type="OrthoDB" id="514967at2759"/>
<dbReference type="Proteomes" id="UP000236333">
    <property type="component" value="Unassembled WGS sequence"/>
</dbReference>
<dbReference type="SUPFAM" id="SSF103612">
    <property type="entry name" value="SBT domain"/>
    <property type="match status" value="1"/>
</dbReference>
<dbReference type="Gene3D" id="4.10.1100.10">
    <property type="entry name" value="Transcription factor, SBP-box domain"/>
    <property type="match status" value="1"/>
</dbReference>
<evidence type="ECO:0000256" key="2">
    <source>
        <dbReference type="ARBA" id="ARBA00022771"/>
    </source>
</evidence>
<evidence type="ECO:0000313" key="7">
    <source>
        <dbReference type="Proteomes" id="UP000236333"/>
    </source>
</evidence>
<evidence type="ECO:0000313" key="6">
    <source>
        <dbReference type="EMBL" id="PNH03716.1"/>
    </source>
</evidence>
<dbReference type="PANTHER" id="PTHR31251">
    <property type="entry name" value="SQUAMOSA PROMOTER-BINDING-LIKE PROTEIN 4"/>
    <property type="match status" value="1"/>
</dbReference>
<dbReference type="GO" id="GO:0008270">
    <property type="term" value="F:zinc ion binding"/>
    <property type="evidence" value="ECO:0007669"/>
    <property type="project" value="UniProtKB-KW"/>
</dbReference>
<keyword evidence="3" id="KW-0862">Zinc</keyword>
<evidence type="ECO:0000256" key="3">
    <source>
        <dbReference type="ARBA" id="ARBA00022833"/>
    </source>
</evidence>
<feature type="region of interest" description="Disordered" evidence="4">
    <location>
        <begin position="101"/>
        <end position="132"/>
    </location>
</feature>
<gene>
    <name evidence="6" type="ORF">TSOC_010192</name>
</gene>
<evidence type="ECO:0000256" key="1">
    <source>
        <dbReference type="ARBA" id="ARBA00022723"/>
    </source>
</evidence>
<dbReference type="AlphaFoldDB" id="A0A2J7ZTW3"/>
<comment type="caution">
    <text evidence="6">The sequence shown here is derived from an EMBL/GenBank/DDBJ whole genome shotgun (WGS) entry which is preliminary data.</text>
</comment>
<evidence type="ECO:0000259" key="5">
    <source>
        <dbReference type="PROSITE" id="PS51141"/>
    </source>
</evidence>
<accession>A0A2J7ZTW3</accession>
<feature type="domain" description="SBP-type" evidence="5">
    <location>
        <begin position="37"/>
        <end position="114"/>
    </location>
</feature>
<dbReference type="GO" id="GO:0003677">
    <property type="term" value="F:DNA binding"/>
    <property type="evidence" value="ECO:0007669"/>
    <property type="project" value="InterPro"/>
</dbReference>
<dbReference type="PANTHER" id="PTHR31251:SF169">
    <property type="entry name" value="SQUAMOSA PROMOTER-BINDING-LIKE PROTEIN 8"/>
    <property type="match status" value="1"/>
</dbReference>
<keyword evidence="1" id="KW-0479">Metal-binding</keyword>
<proteinExistence type="predicted"/>
<dbReference type="InterPro" id="IPR004333">
    <property type="entry name" value="SBP_dom"/>
</dbReference>